<evidence type="ECO:0000256" key="7">
    <source>
        <dbReference type="ARBA" id="ARBA00022840"/>
    </source>
</evidence>
<dbReference type="GO" id="GO:0006435">
    <property type="term" value="P:threonyl-tRNA aminoacylation"/>
    <property type="evidence" value="ECO:0007669"/>
    <property type="project" value="InterPro"/>
</dbReference>
<feature type="domain" description="TGS" evidence="13">
    <location>
        <begin position="80"/>
        <end position="142"/>
    </location>
</feature>
<dbReference type="SUPFAM" id="SSF81271">
    <property type="entry name" value="TGS-like"/>
    <property type="match status" value="1"/>
</dbReference>
<evidence type="ECO:0000256" key="6">
    <source>
        <dbReference type="ARBA" id="ARBA00022741"/>
    </source>
</evidence>
<dbReference type="InterPro" id="IPR036621">
    <property type="entry name" value="Anticodon-bd_dom_sf"/>
</dbReference>
<keyword evidence="7" id="KW-0067">ATP-binding</keyword>
<dbReference type="InterPro" id="IPR012675">
    <property type="entry name" value="Beta-grasp_dom_sf"/>
</dbReference>
<dbReference type="InterPro" id="IPR002314">
    <property type="entry name" value="aa-tRNA-synt_IIb"/>
</dbReference>
<dbReference type="Pfam" id="PF02824">
    <property type="entry name" value="TGS"/>
    <property type="match status" value="1"/>
</dbReference>
<dbReference type="Gene3D" id="3.40.50.800">
    <property type="entry name" value="Anticodon-binding domain"/>
    <property type="match status" value="1"/>
</dbReference>
<dbReference type="Pfam" id="PF03129">
    <property type="entry name" value="HGTP_anticodon"/>
    <property type="match status" value="1"/>
</dbReference>
<proteinExistence type="inferred from homology"/>
<dbReference type="PROSITE" id="PS50862">
    <property type="entry name" value="AA_TRNA_LIGASE_II"/>
    <property type="match status" value="1"/>
</dbReference>
<dbReference type="Pfam" id="PF07973">
    <property type="entry name" value="tRNA_SAD"/>
    <property type="match status" value="1"/>
</dbReference>
<dbReference type="EMBL" id="GEZM01070690">
    <property type="protein sequence ID" value="JAV66333.1"/>
    <property type="molecule type" value="Transcribed_RNA"/>
</dbReference>
<keyword evidence="4" id="KW-0963">Cytoplasm</keyword>
<evidence type="ECO:0000256" key="9">
    <source>
        <dbReference type="ARBA" id="ARBA00023146"/>
    </source>
</evidence>
<dbReference type="FunFam" id="3.30.930.10:FF:000019">
    <property type="entry name" value="Threonine--tRNA ligase"/>
    <property type="match status" value="1"/>
</dbReference>
<dbReference type="CDD" id="cd00860">
    <property type="entry name" value="ThrRS_anticodon"/>
    <property type="match status" value="1"/>
</dbReference>
<evidence type="ECO:0000256" key="4">
    <source>
        <dbReference type="ARBA" id="ARBA00022490"/>
    </source>
</evidence>
<dbReference type="FunFam" id="3.10.20.30:FF:000006">
    <property type="entry name" value="Threonine--tRNA ligase, cytoplasmic"/>
    <property type="match status" value="1"/>
</dbReference>
<feature type="domain" description="Aminoacyl-transfer RNA synthetases class-II family profile" evidence="12">
    <location>
        <begin position="348"/>
        <end position="611"/>
    </location>
</feature>
<evidence type="ECO:0000259" key="13">
    <source>
        <dbReference type="PROSITE" id="PS51880"/>
    </source>
</evidence>
<dbReference type="InterPro" id="IPR047246">
    <property type="entry name" value="ThrRS_anticodon"/>
</dbReference>
<dbReference type="FunFam" id="3.30.980.10:FF:000003">
    <property type="entry name" value="Threonine--tRNA ligase, cytoplasmic"/>
    <property type="match status" value="1"/>
</dbReference>
<comment type="subcellular location">
    <subcellularLocation>
        <location evidence="1">Cytoplasm</location>
    </subcellularLocation>
</comment>
<dbReference type="Gene3D" id="3.30.980.10">
    <property type="entry name" value="Threonyl-trna Synthetase, Chain A, domain 2"/>
    <property type="match status" value="1"/>
</dbReference>
<dbReference type="GO" id="GO:0005739">
    <property type="term" value="C:mitochondrion"/>
    <property type="evidence" value="ECO:0007669"/>
    <property type="project" value="TreeGrafter"/>
</dbReference>
<reference evidence="14" key="1">
    <citation type="journal article" date="2016" name="Sci. Rep.">
        <title>Molecular characterization of firefly nuptial gifts: a multi-omics approach sheds light on postcopulatory sexual selection.</title>
        <authorList>
            <person name="Al-Wathiqui N."/>
            <person name="Fallon T.R."/>
            <person name="South A."/>
            <person name="Weng J.K."/>
            <person name="Lewis S.M."/>
        </authorList>
    </citation>
    <scope>NUCLEOTIDE SEQUENCE</scope>
</reference>
<comment type="catalytic activity">
    <reaction evidence="11">
        <text>tRNA(Thr) + L-threonine + ATP = L-threonyl-tRNA(Thr) + AMP + diphosphate + H(+)</text>
        <dbReference type="Rhea" id="RHEA:24624"/>
        <dbReference type="Rhea" id="RHEA-COMP:9670"/>
        <dbReference type="Rhea" id="RHEA-COMP:9704"/>
        <dbReference type="ChEBI" id="CHEBI:15378"/>
        <dbReference type="ChEBI" id="CHEBI:30616"/>
        <dbReference type="ChEBI" id="CHEBI:33019"/>
        <dbReference type="ChEBI" id="CHEBI:57926"/>
        <dbReference type="ChEBI" id="CHEBI:78442"/>
        <dbReference type="ChEBI" id="CHEBI:78534"/>
        <dbReference type="ChEBI" id="CHEBI:456215"/>
        <dbReference type="EC" id="6.1.1.3"/>
    </reaction>
</comment>
<comment type="similarity">
    <text evidence="2">Belongs to the class-II aminoacyl-tRNA synthetase family.</text>
</comment>
<dbReference type="InterPro" id="IPR045864">
    <property type="entry name" value="aa-tRNA-synth_II/BPL/LPL"/>
</dbReference>
<keyword evidence="5" id="KW-0436">Ligase</keyword>
<dbReference type="InterPro" id="IPR004095">
    <property type="entry name" value="TGS"/>
</dbReference>
<dbReference type="InterPro" id="IPR012947">
    <property type="entry name" value="tRNA_SAD"/>
</dbReference>
<dbReference type="AlphaFoldDB" id="A0A1Y1KY52"/>
<evidence type="ECO:0000256" key="3">
    <source>
        <dbReference type="ARBA" id="ARBA00013163"/>
    </source>
</evidence>
<evidence type="ECO:0000256" key="5">
    <source>
        <dbReference type="ARBA" id="ARBA00022598"/>
    </source>
</evidence>
<name>A0A1Y1KY52_PHOPY</name>
<dbReference type="HAMAP" id="MF_00184">
    <property type="entry name" value="Thr_tRNA_synth"/>
    <property type="match status" value="1"/>
</dbReference>
<dbReference type="SUPFAM" id="SSF52954">
    <property type="entry name" value="Class II aaRS ABD-related"/>
    <property type="match status" value="1"/>
</dbReference>
<keyword evidence="6" id="KW-0547">Nucleotide-binding</keyword>
<keyword evidence="8" id="KW-0648">Protein biosynthesis</keyword>
<dbReference type="Gene3D" id="3.30.930.10">
    <property type="entry name" value="Bira Bifunctional Protein, Domain 2"/>
    <property type="match status" value="1"/>
</dbReference>
<dbReference type="InterPro" id="IPR033728">
    <property type="entry name" value="ThrRS_core"/>
</dbReference>
<dbReference type="InterPro" id="IPR018163">
    <property type="entry name" value="Thr/Ala-tRNA-synth_IIc_edit"/>
</dbReference>
<organism evidence="14">
    <name type="scientific">Photinus pyralis</name>
    <name type="common">Common eastern firefly</name>
    <name type="synonym">Lampyris pyralis</name>
    <dbReference type="NCBI Taxonomy" id="7054"/>
    <lineage>
        <taxon>Eukaryota</taxon>
        <taxon>Metazoa</taxon>
        <taxon>Ecdysozoa</taxon>
        <taxon>Arthropoda</taxon>
        <taxon>Hexapoda</taxon>
        <taxon>Insecta</taxon>
        <taxon>Pterygota</taxon>
        <taxon>Neoptera</taxon>
        <taxon>Endopterygota</taxon>
        <taxon>Coleoptera</taxon>
        <taxon>Polyphaga</taxon>
        <taxon>Elateriformia</taxon>
        <taxon>Elateroidea</taxon>
        <taxon>Lampyridae</taxon>
        <taxon>Lampyrinae</taxon>
        <taxon>Photinus</taxon>
    </lineage>
</organism>
<dbReference type="InterPro" id="IPR006195">
    <property type="entry name" value="aa-tRNA-synth_II"/>
</dbReference>
<dbReference type="GO" id="GO:0004829">
    <property type="term" value="F:threonine-tRNA ligase activity"/>
    <property type="evidence" value="ECO:0007669"/>
    <property type="project" value="UniProtKB-EC"/>
</dbReference>
<dbReference type="CDD" id="cd00771">
    <property type="entry name" value="ThrRS_core"/>
    <property type="match status" value="1"/>
</dbReference>
<evidence type="ECO:0000256" key="8">
    <source>
        <dbReference type="ARBA" id="ARBA00022917"/>
    </source>
</evidence>
<dbReference type="SMART" id="SM00863">
    <property type="entry name" value="tRNA_SAD"/>
    <property type="match status" value="1"/>
</dbReference>
<keyword evidence="9" id="KW-0030">Aminoacyl-tRNA synthetase</keyword>
<dbReference type="PROSITE" id="PS51880">
    <property type="entry name" value="TGS"/>
    <property type="match status" value="1"/>
</dbReference>
<evidence type="ECO:0000256" key="11">
    <source>
        <dbReference type="ARBA" id="ARBA00049515"/>
    </source>
</evidence>
<accession>A0A1Y1KY52</accession>
<dbReference type="SUPFAM" id="SSF55186">
    <property type="entry name" value="ThrRS/AlaRS common domain"/>
    <property type="match status" value="1"/>
</dbReference>
<dbReference type="InterPro" id="IPR012676">
    <property type="entry name" value="TGS-like"/>
</dbReference>
<evidence type="ECO:0000259" key="12">
    <source>
        <dbReference type="PROSITE" id="PS50862"/>
    </source>
</evidence>
<dbReference type="SUPFAM" id="SSF55681">
    <property type="entry name" value="Class II aaRS and biotin synthetases"/>
    <property type="match status" value="1"/>
</dbReference>
<dbReference type="InterPro" id="IPR002320">
    <property type="entry name" value="Thr-tRNA-ligase_IIa"/>
</dbReference>
<evidence type="ECO:0000313" key="14">
    <source>
        <dbReference type="EMBL" id="JAV66333.1"/>
    </source>
</evidence>
<dbReference type="PRINTS" id="PR01047">
    <property type="entry name" value="TRNASYNTHTHR"/>
</dbReference>
<sequence length="719" mass="83776">MNLSIKAALGTYNTHRWVVKMFQRQYSKAASKIKDMKHEKVEKSGAIQFKRLPEFVQQRELLWNKLKENYNRELVNKPQHPIKVSLSDGKHIDAVSWRTTAFDVANHISPSFAETVIVAKVNGVLWDLNRPLEENCHLELLKFDNDEAKSVFWHSSAHILGEALERTFTGYLCYGPPIEAGFYYDMYLHDKTISSTDFPQLEKCIKEIINGKQKFERLVVRKDDLFEMFKYNPFKVRILNEKINSPTATVYRCGSLIDVCRGPHVLHTGKVKAFKLTKNSSTYWEGNSESETLQRVYGISFPDTKQLQEWEQFQEEAIKRDHRRIGKDQELFFFHDLSPGCCFFQPRGTHIYNTLIEFVKELYRERKYLEVVTPNMFNAKLWEKSGHWDLYAHNMFSFNVENDTFALKPMNCPGHCLIFQQRARSWRELPFRCTEFGVVHRNELSGTLTGLTRVRRFQQDDGHVFCGIDQIQGEITESLDFLNRLYTTFGFTFNLVLSTRPEKFLGDVEIWDQAEKALENSLNLSGYSWSLNPEDGAFYGPKIDIIVLDALKRSHQCGTIQLDFQLPIRFDLSYKSPTGEKKRPVIIHRALLGSVERIFAILTEHYGGKWPFWLSPRQIMVIPINANVHSYAMDVERKLYEAGFMVEIDLDQGDTFNRKIRNAQQAQFNFILVVGDKEQENNSVNVRTRNNEIFGEVSLSRLIESLQQLKKDRVIEDTL</sequence>
<evidence type="ECO:0000256" key="2">
    <source>
        <dbReference type="ARBA" id="ARBA00008226"/>
    </source>
</evidence>
<dbReference type="NCBIfam" id="TIGR00418">
    <property type="entry name" value="thrS"/>
    <property type="match status" value="1"/>
</dbReference>
<dbReference type="PANTHER" id="PTHR11451">
    <property type="entry name" value="THREONINE-TRNA LIGASE"/>
    <property type="match status" value="1"/>
</dbReference>
<dbReference type="Pfam" id="PF00587">
    <property type="entry name" value="tRNA-synt_2b"/>
    <property type="match status" value="1"/>
</dbReference>
<dbReference type="PANTHER" id="PTHR11451:SF46">
    <property type="entry name" value="THREONINE--TRNA LIGASE"/>
    <property type="match status" value="1"/>
</dbReference>
<dbReference type="Gene3D" id="3.10.20.30">
    <property type="match status" value="1"/>
</dbReference>
<evidence type="ECO:0000256" key="1">
    <source>
        <dbReference type="ARBA" id="ARBA00004496"/>
    </source>
</evidence>
<dbReference type="GO" id="GO:0005524">
    <property type="term" value="F:ATP binding"/>
    <property type="evidence" value="ECO:0007669"/>
    <property type="project" value="UniProtKB-KW"/>
</dbReference>
<dbReference type="InterPro" id="IPR004154">
    <property type="entry name" value="Anticodon-bd"/>
</dbReference>
<dbReference type="FunFam" id="3.40.50.800:FF:000003">
    <property type="entry name" value="Threonine--tRNA ligase 2, cytoplasmic"/>
    <property type="match status" value="1"/>
</dbReference>
<dbReference type="EC" id="6.1.1.3" evidence="3"/>
<dbReference type="CDD" id="cd01667">
    <property type="entry name" value="TGS_ThrRS"/>
    <property type="match status" value="1"/>
</dbReference>
<protein>
    <recommendedName>
        <fullName evidence="3">threonine--tRNA ligase</fullName>
        <ecNumber evidence="3">6.1.1.3</ecNumber>
    </recommendedName>
    <alternativeName>
        <fullName evidence="10">Threonyl-tRNA synthetase</fullName>
    </alternativeName>
</protein>
<evidence type="ECO:0000256" key="10">
    <source>
        <dbReference type="ARBA" id="ARBA00031900"/>
    </source>
</evidence>